<evidence type="ECO:0000256" key="2">
    <source>
        <dbReference type="ARBA" id="ARBA00022723"/>
    </source>
</evidence>
<feature type="compositionally biased region" description="Acidic residues" evidence="8">
    <location>
        <begin position="334"/>
        <end position="363"/>
    </location>
</feature>
<dbReference type="GO" id="GO:0003677">
    <property type="term" value="F:DNA binding"/>
    <property type="evidence" value="ECO:0007669"/>
    <property type="project" value="InterPro"/>
</dbReference>
<keyword evidence="2" id="KW-0479">Metal-binding</keyword>
<dbReference type="InterPro" id="IPR013083">
    <property type="entry name" value="Znf_RING/FYVE/PHD"/>
</dbReference>
<dbReference type="GO" id="GO:0005634">
    <property type="term" value="C:nucleus"/>
    <property type="evidence" value="ECO:0007669"/>
    <property type="project" value="InterPro"/>
</dbReference>
<dbReference type="SUPFAM" id="SSF47370">
    <property type="entry name" value="Bromodomain"/>
    <property type="match status" value="1"/>
</dbReference>
<dbReference type="InterPro" id="IPR043563">
    <property type="entry name" value="Sp110/Sp140/Sp140L-like"/>
</dbReference>
<feature type="compositionally biased region" description="Low complexity" evidence="8">
    <location>
        <begin position="314"/>
        <end position="329"/>
    </location>
</feature>
<feature type="domain" description="Bromo" evidence="9">
    <location>
        <begin position="563"/>
        <end position="612"/>
    </location>
</feature>
<evidence type="ECO:0000259" key="9">
    <source>
        <dbReference type="PROSITE" id="PS50014"/>
    </source>
</evidence>
<dbReference type="EMBL" id="JAUCMX010000028">
    <property type="protein sequence ID" value="KAK3508364.1"/>
    <property type="molecule type" value="Genomic_DNA"/>
</dbReference>
<evidence type="ECO:0008006" key="14">
    <source>
        <dbReference type="Google" id="ProtNLM"/>
    </source>
</evidence>
<dbReference type="Gene3D" id="3.10.390.10">
    <property type="entry name" value="SAND domain-like"/>
    <property type="match status" value="2"/>
</dbReference>
<proteinExistence type="predicted"/>
<keyword evidence="3 7" id="KW-0863">Zinc-finger</keyword>
<dbReference type="AlphaFoldDB" id="A0AAE0UIQ0"/>
<dbReference type="Pfam" id="PF03172">
    <property type="entry name" value="HSR"/>
    <property type="match status" value="2"/>
</dbReference>
<feature type="region of interest" description="Disordered" evidence="8">
    <location>
        <begin position="143"/>
        <end position="208"/>
    </location>
</feature>
<dbReference type="Pfam" id="PF00628">
    <property type="entry name" value="PHD"/>
    <property type="match status" value="1"/>
</dbReference>
<evidence type="ECO:0000259" key="11">
    <source>
        <dbReference type="PROSITE" id="PS50864"/>
    </source>
</evidence>
<evidence type="ECO:0000256" key="6">
    <source>
        <dbReference type="PROSITE-ProRule" id="PRU00035"/>
    </source>
</evidence>
<keyword evidence="13" id="KW-1185">Reference proteome</keyword>
<dbReference type="Gene3D" id="3.30.40.10">
    <property type="entry name" value="Zinc/RING finger domain, C3HC4 (zinc finger)"/>
    <property type="match status" value="1"/>
</dbReference>
<dbReference type="GO" id="GO:0008270">
    <property type="term" value="F:zinc ion binding"/>
    <property type="evidence" value="ECO:0007669"/>
    <property type="project" value="UniProtKB-KW"/>
</dbReference>
<protein>
    <recommendedName>
        <fullName evidence="14">Nuclear body protein SP140-like protein</fullName>
    </recommendedName>
</protein>
<organism evidence="12 13">
    <name type="scientific">Hemibagrus guttatus</name>
    <dbReference type="NCBI Taxonomy" id="175788"/>
    <lineage>
        <taxon>Eukaryota</taxon>
        <taxon>Metazoa</taxon>
        <taxon>Chordata</taxon>
        <taxon>Craniata</taxon>
        <taxon>Vertebrata</taxon>
        <taxon>Euteleostomi</taxon>
        <taxon>Actinopterygii</taxon>
        <taxon>Neopterygii</taxon>
        <taxon>Teleostei</taxon>
        <taxon>Ostariophysi</taxon>
        <taxon>Siluriformes</taxon>
        <taxon>Bagridae</taxon>
        <taxon>Hemibagrus</taxon>
    </lineage>
</organism>
<keyword evidence="4" id="KW-0862">Zinc</keyword>
<evidence type="ECO:0000256" key="7">
    <source>
        <dbReference type="PROSITE-ProRule" id="PRU00146"/>
    </source>
</evidence>
<evidence type="ECO:0000259" key="10">
    <source>
        <dbReference type="PROSITE" id="PS50016"/>
    </source>
</evidence>
<dbReference type="SMART" id="SM00249">
    <property type="entry name" value="PHD"/>
    <property type="match status" value="1"/>
</dbReference>
<dbReference type="InterPro" id="IPR011011">
    <property type="entry name" value="Znf_FYVE_PHD"/>
</dbReference>
<name>A0AAE0UIQ0_9TELE</name>
<keyword evidence="5 6" id="KW-0103">Bromodomain</keyword>
<evidence type="ECO:0000256" key="5">
    <source>
        <dbReference type="ARBA" id="ARBA00023117"/>
    </source>
</evidence>
<dbReference type="InterPro" id="IPR019787">
    <property type="entry name" value="Znf_PHD-finger"/>
</dbReference>
<evidence type="ECO:0000313" key="12">
    <source>
        <dbReference type="EMBL" id="KAK3508364.1"/>
    </source>
</evidence>
<dbReference type="InterPro" id="IPR004865">
    <property type="entry name" value="HSR_dom"/>
</dbReference>
<dbReference type="PROSITE" id="PS50014">
    <property type="entry name" value="BROMODOMAIN_2"/>
    <property type="match status" value="1"/>
</dbReference>
<dbReference type="GO" id="GO:0000981">
    <property type="term" value="F:DNA-binding transcription factor activity, RNA polymerase II-specific"/>
    <property type="evidence" value="ECO:0007669"/>
    <property type="project" value="TreeGrafter"/>
</dbReference>
<dbReference type="Pfam" id="PF01342">
    <property type="entry name" value="SAND"/>
    <property type="match status" value="2"/>
</dbReference>
<dbReference type="Gene3D" id="1.20.920.10">
    <property type="entry name" value="Bromodomain-like"/>
    <property type="match status" value="1"/>
</dbReference>
<dbReference type="SUPFAM" id="SSF57903">
    <property type="entry name" value="FYVE/PHD zinc finger"/>
    <property type="match status" value="1"/>
</dbReference>
<dbReference type="SUPFAM" id="SSF63763">
    <property type="entry name" value="SAND domain-like"/>
    <property type="match status" value="2"/>
</dbReference>
<dbReference type="InterPro" id="IPR001965">
    <property type="entry name" value="Znf_PHD"/>
</dbReference>
<dbReference type="PANTHER" id="PTHR46386:SF1">
    <property type="entry name" value="NUCLEAR BODY PROTEIN SP140-LIKE PROTEIN"/>
    <property type="match status" value="1"/>
</dbReference>
<dbReference type="PANTHER" id="PTHR46386">
    <property type="entry name" value="NUCLEAR BODY PROTEIN SP140"/>
    <property type="match status" value="1"/>
</dbReference>
<reference evidence="12" key="1">
    <citation type="submission" date="2023-06" db="EMBL/GenBank/DDBJ databases">
        <title>Male Hemibagrus guttatus genome.</title>
        <authorList>
            <person name="Bian C."/>
        </authorList>
    </citation>
    <scope>NUCLEOTIDE SEQUENCE</scope>
    <source>
        <strain evidence="12">Male_cb2023</strain>
        <tissue evidence="12">Muscle</tissue>
    </source>
</reference>
<dbReference type="PROSITE" id="PS50864">
    <property type="entry name" value="SAND"/>
    <property type="match status" value="2"/>
</dbReference>
<evidence type="ECO:0000256" key="4">
    <source>
        <dbReference type="ARBA" id="ARBA00022833"/>
    </source>
</evidence>
<evidence type="ECO:0000256" key="3">
    <source>
        <dbReference type="ARBA" id="ARBA00022771"/>
    </source>
</evidence>
<dbReference type="InterPro" id="IPR036427">
    <property type="entry name" value="Bromodomain-like_sf"/>
</dbReference>
<evidence type="ECO:0000256" key="1">
    <source>
        <dbReference type="ARBA" id="ARBA00022553"/>
    </source>
</evidence>
<feature type="domain" description="PHD-type" evidence="10">
    <location>
        <begin position="467"/>
        <end position="519"/>
    </location>
</feature>
<sequence length="631" mass="73207">MDPLDFLTRDELLKFFHCKKTEMSCIEEPHTFLNQLRDHDLVPEDLYKAREHHAFFLKLLKQENEHCGVSLMDITVVIKMRNKERKQKGVYDILDCLENERGQCVEQFWRCVFQDHILQKYPIFRILRNSFLDGSFKHYQTLQDTEEADNNETESVQKEEKKVKQKKGQGKRKKSVEETEEEEEPGPSSCSTPSRKKPATKPTFKSPLKRGEKAEIWTWDLYKTTLPVTCGNKKGTLHRSKLSRGNECILYNGQWFTPNGFEKAAGKGSCKNWKLSIRCQQTPLQKLIEDGHLQCPRMKRQYIRKNRRVLFPVSPSESSSSGSISSQSSLEMEGLSEDQEDGDRGEENVEEEEENEGEEEDNELVNMSEFKAAVLPVSCGSVTGELYRERFTGGSRSKSIRTEEHWFTPEEFVMQELTTTERHWKKDILCHGETLKYLVEKKILRIHSLLCQCDLCHPNDPLAQDNDDVCFICDSDGDDDGDLVCCDECPRAFHQNCHLPPTHSDTSGAKWMCTFCVWKATHPMWTHMSLEEALNCPVNQKMMHCEYLLLCLYKEDVKRVFTHDPIANVPGLDKVKSKLQRKMYNTVGEFVNDVKLIFQNCQTFNRDKDIGLGARLSEIFEQKFLISFKIQ</sequence>
<dbReference type="InterPro" id="IPR001487">
    <property type="entry name" value="Bromodomain"/>
</dbReference>
<feature type="region of interest" description="Disordered" evidence="8">
    <location>
        <begin position="313"/>
        <end position="363"/>
    </location>
</feature>
<gene>
    <name evidence="12" type="ORF">QTP70_022937</name>
</gene>
<keyword evidence="1" id="KW-0597">Phosphoprotein</keyword>
<comment type="caution">
    <text evidence="12">The sequence shown here is derived from an EMBL/GenBank/DDBJ whole genome shotgun (WGS) entry which is preliminary data.</text>
</comment>
<dbReference type="InterPro" id="IPR010919">
    <property type="entry name" value="SAND-like_dom_sf"/>
</dbReference>
<dbReference type="PROSITE" id="PS50016">
    <property type="entry name" value="ZF_PHD_2"/>
    <property type="match status" value="1"/>
</dbReference>
<evidence type="ECO:0000256" key="8">
    <source>
        <dbReference type="SAM" id="MobiDB-lite"/>
    </source>
</evidence>
<dbReference type="SMART" id="SM00297">
    <property type="entry name" value="BROMO"/>
    <property type="match status" value="1"/>
</dbReference>
<dbReference type="Pfam" id="PF00439">
    <property type="entry name" value="Bromodomain"/>
    <property type="match status" value="1"/>
</dbReference>
<feature type="compositionally biased region" description="Basic residues" evidence="8">
    <location>
        <begin position="163"/>
        <end position="174"/>
    </location>
</feature>
<feature type="domain" description="SAND" evidence="11">
    <location>
        <begin position="362"/>
        <end position="445"/>
    </location>
</feature>
<dbReference type="SMART" id="SM00258">
    <property type="entry name" value="SAND"/>
    <property type="match status" value="2"/>
</dbReference>
<evidence type="ECO:0000313" key="13">
    <source>
        <dbReference type="Proteomes" id="UP001274896"/>
    </source>
</evidence>
<dbReference type="InterPro" id="IPR000770">
    <property type="entry name" value="SAND_dom"/>
</dbReference>
<accession>A0AAE0UIQ0</accession>
<dbReference type="Proteomes" id="UP001274896">
    <property type="component" value="Unassembled WGS sequence"/>
</dbReference>
<feature type="domain" description="SAND" evidence="11">
    <location>
        <begin position="216"/>
        <end position="294"/>
    </location>
</feature>